<sequence>METVKGYVDHIIYRSEDTGYSVFILENKDGESTCVGNFPVIEEGELLELDGETVLHPSYGTQFKVKESRRCEPDDLHSMEVYLGSGTIKGLGAVLAGKIVEHFGEETFKVIEEEPERLAEIKGISGKKAMEIAFQMESKKELRRGMIYLQKFGISTNLAVKIYKEYGESVYNVIEENPYKLAETVDGIGFKIADQIAINAGFRLDSEFRIQSGILYALQQGIASGSVYMLEAELMGLTASLLEVELSEITRFLMDLAIDKKIVIKDEEGGKKIYLSHFYYMELEVAARLKELDQKFSIDQERVSEDIKKIEKEATTVLDETQQLAILRAMENGVSILTGGPGTGKTTTISTMIRLFIENGLEVLLAAPTGRAAKRMSETTGYEAKTIHRLLEVSGAPEGRGSSFSRNEENPLEADVIIVDEMSMIDISLMHSLLKAVLKGCRLVFVGDRNQLPSVGAGAVLEDMIKADQFATTTLEKIFRQASKSDIVVNAHKINRGEEVMLDNKSADFFFLKRYDPRVIVAVIIRLITENLPQYLKLSPLDIQVITPTRIGAVGVEQLNVALQERLNPPTAGKAEKKVSFGVLRVGDKVMQTKNNYQLEWQVRTKFGLTIDKGVGIFNGDIGIVKRIDNYQMEVEIEFDDERVVSYPFGNLDELELAYAITVHKSQGSEYPAVVMPMYSGPRMLMHRNLLYTAITRAKNLVTLVGDEKVFAQMISNEYISERNTSLSERIQELYEEYQ</sequence>
<dbReference type="RefSeq" id="WP_262067600.1">
    <property type="nucleotide sequence ID" value="NZ_JAMXOC010000001.1"/>
</dbReference>
<dbReference type="Pfam" id="PF13538">
    <property type="entry name" value="UvrD_C_2"/>
    <property type="match status" value="1"/>
</dbReference>
<dbReference type="InterPro" id="IPR050534">
    <property type="entry name" value="Coronavir_polyprotein_1ab"/>
</dbReference>
<reference evidence="5 6" key="1">
    <citation type="journal article" date="2022" name="Genome Biol. Evol.">
        <title>Host diet, physiology and behaviors set the stage for Lachnospiraceae cladogenesis.</title>
        <authorList>
            <person name="Vera-Ponce De Leon A."/>
            <person name="Schneider M."/>
            <person name="Jahnes B.C."/>
            <person name="Sadowski V."/>
            <person name="Camuy-Velez L.A."/>
            <person name="Duan J."/>
            <person name="Sabree Z.L."/>
        </authorList>
    </citation>
    <scope>NUCLEOTIDE SEQUENCE [LARGE SCALE GENOMIC DNA]</scope>
    <source>
        <strain evidence="5 6">PAL227</strain>
    </source>
</reference>
<keyword evidence="3" id="KW-0347">Helicase</keyword>
<evidence type="ECO:0000256" key="2">
    <source>
        <dbReference type="ARBA" id="ARBA00022840"/>
    </source>
</evidence>
<dbReference type="InterPro" id="IPR027417">
    <property type="entry name" value="P-loop_NTPase"/>
</dbReference>
<keyword evidence="6" id="KW-1185">Reference proteome</keyword>
<organism evidence="5 6">
    <name type="scientific">Ohessyouella blattaphilus</name>
    <dbReference type="NCBI Taxonomy" id="2949333"/>
    <lineage>
        <taxon>Bacteria</taxon>
        <taxon>Bacillati</taxon>
        <taxon>Bacillota</taxon>
        <taxon>Clostridia</taxon>
        <taxon>Lachnospirales</taxon>
        <taxon>Lachnospiraceae</taxon>
        <taxon>Ohessyouella</taxon>
    </lineage>
</organism>
<dbReference type="InterPro" id="IPR010994">
    <property type="entry name" value="RuvA_2-like"/>
</dbReference>
<dbReference type="Gene3D" id="3.40.50.300">
    <property type="entry name" value="P-loop containing nucleotide triphosphate hydrolases"/>
    <property type="match status" value="2"/>
</dbReference>
<dbReference type="CDD" id="cd18809">
    <property type="entry name" value="SF1_C_RecD"/>
    <property type="match status" value="1"/>
</dbReference>
<dbReference type="Gene3D" id="1.10.150.20">
    <property type="entry name" value="5' to 3' exonuclease, C-terminal subdomain"/>
    <property type="match status" value="1"/>
</dbReference>
<dbReference type="InterPro" id="IPR006345">
    <property type="entry name" value="RecD2"/>
</dbReference>
<evidence type="ECO:0000256" key="3">
    <source>
        <dbReference type="HAMAP-Rule" id="MF_01488"/>
    </source>
</evidence>
<dbReference type="Gene3D" id="2.30.30.940">
    <property type="match status" value="1"/>
</dbReference>
<dbReference type="InterPro" id="IPR029493">
    <property type="entry name" value="RecD2-like_HHH"/>
</dbReference>
<protein>
    <recommendedName>
        <fullName evidence="3">ATP-dependent RecD2 DNA helicase</fullName>
        <ecNumber evidence="3">5.6.2.3</ecNumber>
    </recommendedName>
    <alternativeName>
        <fullName evidence="3">DNA 5'-3' helicase subunit RecD2</fullName>
    </alternativeName>
</protein>
<dbReference type="Proteomes" id="UP001523565">
    <property type="component" value="Unassembled WGS sequence"/>
</dbReference>
<evidence type="ECO:0000256" key="1">
    <source>
        <dbReference type="ARBA" id="ARBA00022741"/>
    </source>
</evidence>
<feature type="domain" description="AAA+ ATPase" evidence="4">
    <location>
        <begin position="331"/>
        <end position="449"/>
    </location>
</feature>
<proteinExistence type="inferred from homology"/>
<dbReference type="HAMAP" id="MF_01488">
    <property type="entry name" value="RecD2"/>
    <property type="match status" value="1"/>
</dbReference>
<comment type="function">
    <text evidence="3">DNA-dependent ATPase and ATP-dependent 5'-3' DNA helicase. Has no activity on blunt DNA or DNA with 3'-overhangs, requires at least 10 bases of 5'-ssDNA for helicase activity.</text>
</comment>
<evidence type="ECO:0000313" key="6">
    <source>
        <dbReference type="Proteomes" id="UP001523565"/>
    </source>
</evidence>
<dbReference type="EMBL" id="JAMZFV010000001">
    <property type="protein sequence ID" value="MCP1108692.1"/>
    <property type="molecule type" value="Genomic_DNA"/>
</dbReference>
<dbReference type="SUPFAM" id="SSF47781">
    <property type="entry name" value="RuvA domain 2-like"/>
    <property type="match status" value="1"/>
</dbReference>
<comment type="caution">
    <text evidence="5">The sequence shown here is derived from an EMBL/GenBank/DDBJ whole genome shotgun (WGS) entry which is preliminary data.</text>
</comment>
<keyword evidence="3" id="KW-0238">DNA-binding</keyword>
<dbReference type="InterPro" id="IPR027785">
    <property type="entry name" value="UvrD-like_helicase_C"/>
</dbReference>
<dbReference type="Pfam" id="PF14520">
    <property type="entry name" value="HHH_5"/>
    <property type="match status" value="1"/>
</dbReference>
<evidence type="ECO:0000259" key="4">
    <source>
        <dbReference type="SMART" id="SM00382"/>
    </source>
</evidence>
<dbReference type="Pfam" id="PF14490">
    <property type="entry name" value="HHH_RecD2"/>
    <property type="match status" value="1"/>
</dbReference>
<dbReference type="EC" id="5.6.2.3" evidence="3"/>
<keyword evidence="3" id="KW-0413">Isomerase</keyword>
<dbReference type="InterPro" id="IPR055446">
    <property type="entry name" value="RecD2_N_OB"/>
</dbReference>
<dbReference type="Gene3D" id="1.10.10.2220">
    <property type="match status" value="1"/>
</dbReference>
<evidence type="ECO:0000313" key="5">
    <source>
        <dbReference type="EMBL" id="MCP1108692.1"/>
    </source>
</evidence>
<keyword evidence="3" id="KW-0378">Hydrolase</keyword>
<dbReference type="Pfam" id="PF23139">
    <property type="entry name" value="OB_YrrC"/>
    <property type="match status" value="1"/>
</dbReference>
<dbReference type="InterPro" id="IPR041451">
    <property type="entry name" value="RecD2_SH13"/>
</dbReference>
<dbReference type="NCBIfam" id="TIGR01448">
    <property type="entry name" value="recD_rel"/>
    <property type="match status" value="1"/>
</dbReference>
<dbReference type="PANTHER" id="PTHR43788">
    <property type="entry name" value="DNA2/NAM7 HELICASE FAMILY MEMBER"/>
    <property type="match status" value="1"/>
</dbReference>
<dbReference type="CDD" id="cd17933">
    <property type="entry name" value="DEXSc_RecD-like"/>
    <property type="match status" value="1"/>
</dbReference>
<dbReference type="SMART" id="SM00382">
    <property type="entry name" value="AAA"/>
    <property type="match status" value="1"/>
</dbReference>
<accession>A0ABT1EHB6</accession>
<name>A0ABT1EHB6_9FIRM</name>
<comment type="similarity">
    <text evidence="3">Belongs to the RecD family. RecD2 subfamily.</text>
</comment>
<dbReference type="InterPro" id="IPR003593">
    <property type="entry name" value="AAA+_ATPase"/>
</dbReference>
<gene>
    <name evidence="3" type="primary">recD2</name>
    <name evidence="5" type="ORF">NK118_00305</name>
</gene>
<dbReference type="Pfam" id="PF13245">
    <property type="entry name" value="AAA_19"/>
    <property type="match status" value="1"/>
</dbReference>
<dbReference type="Pfam" id="PF18335">
    <property type="entry name" value="SH3_13"/>
    <property type="match status" value="1"/>
</dbReference>
<dbReference type="SUPFAM" id="SSF52540">
    <property type="entry name" value="P-loop containing nucleoside triphosphate hydrolases"/>
    <property type="match status" value="1"/>
</dbReference>
<feature type="binding site" evidence="3">
    <location>
        <begin position="342"/>
        <end position="346"/>
    </location>
    <ligand>
        <name>ATP</name>
        <dbReference type="ChEBI" id="CHEBI:30616"/>
    </ligand>
</feature>
<dbReference type="PANTHER" id="PTHR43788:SF6">
    <property type="entry name" value="DNA HELICASE B"/>
    <property type="match status" value="1"/>
</dbReference>
<comment type="catalytic activity">
    <reaction evidence="3">
        <text>ATP + H2O = ADP + phosphate + H(+)</text>
        <dbReference type="Rhea" id="RHEA:13065"/>
        <dbReference type="ChEBI" id="CHEBI:15377"/>
        <dbReference type="ChEBI" id="CHEBI:15378"/>
        <dbReference type="ChEBI" id="CHEBI:30616"/>
        <dbReference type="ChEBI" id="CHEBI:43474"/>
        <dbReference type="ChEBI" id="CHEBI:456216"/>
        <dbReference type="EC" id="5.6.2.3"/>
    </reaction>
</comment>
<keyword evidence="1 3" id="KW-0547">Nucleotide-binding</keyword>
<keyword evidence="2 3" id="KW-0067">ATP-binding</keyword>